<reference evidence="2" key="1">
    <citation type="submission" date="2020-06" db="EMBL/GenBank/DDBJ databases">
        <title>WGS assembly of Ceratodon purpureus strain R40.</title>
        <authorList>
            <person name="Carey S.B."/>
            <person name="Jenkins J."/>
            <person name="Shu S."/>
            <person name="Lovell J.T."/>
            <person name="Sreedasyam A."/>
            <person name="Maumus F."/>
            <person name="Tiley G.P."/>
            <person name="Fernandez-Pozo N."/>
            <person name="Barry K."/>
            <person name="Chen C."/>
            <person name="Wang M."/>
            <person name="Lipzen A."/>
            <person name="Daum C."/>
            <person name="Saski C.A."/>
            <person name="Payton A.C."/>
            <person name="Mcbreen J.C."/>
            <person name="Conrad R.E."/>
            <person name="Kollar L.M."/>
            <person name="Olsson S."/>
            <person name="Huttunen S."/>
            <person name="Landis J.B."/>
            <person name="Wickett N.J."/>
            <person name="Johnson M.G."/>
            <person name="Rensing S.A."/>
            <person name="Grimwood J."/>
            <person name="Schmutz J."/>
            <person name="Mcdaniel S.F."/>
        </authorList>
    </citation>
    <scope>NUCLEOTIDE SEQUENCE</scope>
    <source>
        <strain evidence="2">R40</strain>
    </source>
</reference>
<protein>
    <submittedName>
        <fullName evidence="2">Uncharacterized protein</fullName>
    </submittedName>
</protein>
<dbReference type="EMBL" id="CM026429">
    <property type="protein sequence ID" value="KAG0564672.1"/>
    <property type="molecule type" value="Genomic_DNA"/>
</dbReference>
<feature type="chain" id="PRO_5035854729" evidence="1">
    <location>
        <begin position="24"/>
        <end position="57"/>
    </location>
</feature>
<comment type="caution">
    <text evidence="2">The sequence shown here is derived from an EMBL/GenBank/DDBJ whole genome shotgun (WGS) entry which is preliminary data.</text>
</comment>
<feature type="signal peptide" evidence="1">
    <location>
        <begin position="1"/>
        <end position="23"/>
    </location>
</feature>
<sequence length="57" mass="6134">MAFPQSSGCSVLVLYILLPGSTCNRAKTMQRASYSCIGFTNWADSTGPAMLRTVWSG</sequence>
<organism evidence="2 3">
    <name type="scientific">Ceratodon purpureus</name>
    <name type="common">Fire moss</name>
    <name type="synonym">Dicranum purpureum</name>
    <dbReference type="NCBI Taxonomy" id="3225"/>
    <lineage>
        <taxon>Eukaryota</taxon>
        <taxon>Viridiplantae</taxon>
        <taxon>Streptophyta</taxon>
        <taxon>Embryophyta</taxon>
        <taxon>Bryophyta</taxon>
        <taxon>Bryophytina</taxon>
        <taxon>Bryopsida</taxon>
        <taxon>Dicranidae</taxon>
        <taxon>Pseudoditrichales</taxon>
        <taxon>Ditrichaceae</taxon>
        <taxon>Ceratodon</taxon>
    </lineage>
</organism>
<evidence type="ECO:0000313" key="2">
    <source>
        <dbReference type="EMBL" id="KAG0564672.1"/>
    </source>
</evidence>
<evidence type="ECO:0000256" key="1">
    <source>
        <dbReference type="SAM" id="SignalP"/>
    </source>
</evidence>
<proteinExistence type="predicted"/>
<gene>
    <name evidence="2" type="ORF">KC19_8G130000</name>
</gene>
<evidence type="ECO:0000313" key="3">
    <source>
        <dbReference type="Proteomes" id="UP000822688"/>
    </source>
</evidence>
<name>A0A8T0H6D5_CERPU</name>
<keyword evidence="3" id="KW-1185">Reference proteome</keyword>
<accession>A0A8T0H6D5</accession>
<dbReference type="Proteomes" id="UP000822688">
    <property type="component" value="Chromosome 8"/>
</dbReference>
<keyword evidence="1" id="KW-0732">Signal</keyword>
<dbReference type="AlphaFoldDB" id="A0A8T0H6D5"/>